<proteinExistence type="predicted"/>
<name>A0AAN6H6C2_9PEZI</name>
<dbReference type="EMBL" id="JAUJLE010000513">
    <property type="protein sequence ID" value="KAK0954255.1"/>
    <property type="molecule type" value="Genomic_DNA"/>
</dbReference>
<accession>A0AAN6H6C2</accession>
<dbReference type="Proteomes" id="UP001175353">
    <property type="component" value="Unassembled WGS sequence"/>
</dbReference>
<dbReference type="AlphaFoldDB" id="A0AAN6H6C2"/>
<organism evidence="1 2">
    <name type="scientific">Friedmanniomyces endolithicus</name>
    <dbReference type="NCBI Taxonomy" id="329885"/>
    <lineage>
        <taxon>Eukaryota</taxon>
        <taxon>Fungi</taxon>
        <taxon>Dikarya</taxon>
        <taxon>Ascomycota</taxon>
        <taxon>Pezizomycotina</taxon>
        <taxon>Dothideomycetes</taxon>
        <taxon>Dothideomycetidae</taxon>
        <taxon>Mycosphaerellales</taxon>
        <taxon>Teratosphaeriaceae</taxon>
        <taxon>Friedmanniomyces</taxon>
    </lineage>
</organism>
<comment type="caution">
    <text evidence="1">The sequence shown here is derived from an EMBL/GenBank/DDBJ whole genome shotgun (WGS) entry which is preliminary data.</text>
</comment>
<evidence type="ECO:0000313" key="2">
    <source>
        <dbReference type="Proteomes" id="UP001175353"/>
    </source>
</evidence>
<gene>
    <name evidence="1" type="ORF">LTR91_023403</name>
</gene>
<keyword evidence="2" id="KW-1185">Reference proteome</keyword>
<reference evidence="1" key="1">
    <citation type="submission" date="2023-06" db="EMBL/GenBank/DDBJ databases">
        <title>Black Yeasts Isolated from many extreme environments.</title>
        <authorList>
            <person name="Coleine C."/>
            <person name="Stajich J.E."/>
            <person name="Selbmann L."/>
        </authorList>
    </citation>
    <scope>NUCLEOTIDE SEQUENCE</scope>
    <source>
        <strain evidence="1">CCFEE 5200</strain>
    </source>
</reference>
<protein>
    <submittedName>
        <fullName evidence="1">Uncharacterized protein</fullName>
    </submittedName>
</protein>
<evidence type="ECO:0000313" key="1">
    <source>
        <dbReference type="EMBL" id="KAK0954255.1"/>
    </source>
</evidence>
<sequence length="84" mass="9683">MDIPLTVLPWYRDRGDHRETDGQNKELKKVLKLLTQVNRESRSIKRPTIRRSPWLYPAEGDSINTMLKWIRATRAGTAAALIAP</sequence>